<keyword evidence="3" id="KW-1185">Reference proteome</keyword>
<feature type="domain" description="HNH nuclease" evidence="1">
    <location>
        <begin position="44"/>
        <end position="99"/>
    </location>
</feature>
<protein>
    <recommendedName>
        <fullName evidence="1">HNH nuclease domain-containing protein</fullName>
    </recommendedName>
</protein>
<dbReference type="InterPro" id="IPR003615">
    <property type="entry name" value="HNH_nuc"/>
</dbReference>
<proteinExistence type="predicted"/>
<organism evidence="2 3">
    <name type="scientific">Nocardia sputorum</name>
    <dbReference type="NCBI Taxonomy" id="2984338"/>
    <lineage>
        <taxon>Bacteria</taxon>
        <taxon>Bacillati</taxon>
        <taxon>Actinomycetota</taxon>
        <taxon>Actinomycetes</taxon>
        <taxon>Mycobacteriales</taxon>
        <taxon>Nocardiaceae</taxon>
        <taxon>Nocardia</taxon>
    </lineage>
</organism>
<name>A0ABN6TWM1_9NOCA</name>
<dbReference type="SMART" id="SM00507">
    <property type="entry name" value="HNHc"/>
    <property type="match status" value="1"/>
</dbReference>
<evidence type="ECO:0000313" key="2">
    <source>
        <dbReference type="EMBL" id="BDT97317.1"/>
    </source>
</evidence>
<accession>A0ABN6TWM1</accession>
<gene>
    <name evidence="2" type="ORF">IFM12276_03460</name>
</gene>
<dbReference type="EMBL" id="AP026978">
    <property type="protein sequence ID" value="BDT97317.1"/>
    <property type="molecule type" value="Genomic_DNA"/>
</dbReference>
<dbReference type="Gene3D" id="1.10.30.50">
    <property type="match status" value="1"/>
</dbReference>
<reference evidence="2 3" key="1">
    <citation type="submission" date="2022-11" db="EMBL/GenBank/DDBJ databases">
        <title>Genome Sequencing of Nocardia sp. ON39_IFM12276 and assembly.</title>
        <authorList>
            <person name="Shimojima M."/>
            <person name="Toyokawa M."/>
            <person name="Uesaka K."/>
        </authorList>
    </citation>
    <scope>NUCLEOTIDE SEQUENCE [LARGE SCALE GENOMIC DNA]</scope>
    <source>
        <strain evidence="2 3">IFM 12276</strain>
    </source>
</reference>
<sequence>MRRLIKGDKPNVLSKNEDKWTTDYVTAKRAGTEKKYEKWRHPEIQQALSEETGKRCAYCEQFVADVAYPHVEHIIPKGLQPELAHRWHNLTWACPVCNTNKGEFYHPTDGLLNPYEDEIEEHLRFHGDFASSRLGANRGEITVTQLKLNRIDLVTARVRRLASIKEMLERWYVAVEPMRSVLATAIRIDATDGEFTATVEAYLEREGFPLKQSTS</sequence>
<dbReference type="Pfam" id="PF01844">
    <property type="entry name" value="HNH"/>
    <property type="match status" value="1"/>
</dbReference>
<evidence type="ECO:0000313" key="3">
    <source>
        <dbReference type="Proteomes" id="UP001317870"/>
    </source>
</evidence>
<dbReference type="InterPro" id="IPR002711">
    <property type="entry name" value="HNH"/>
</dbReference>
<dbReference type="CDD" id="cd00085">
    <property type="entry name" value="HNHc"/>
    <property type="match status" value="1"/>
</dbReference>
<dbReference type="RefSeq" id="WP_281877264.1">
    <property type="nucleotide sequence ID" value="NZ_AP026978.1"/>
</dbReference>
<dbReference type="Proteomes" id="UP001317870">
    <property type="component" value="Chromosome"/>
</dbReference>
<evidence type="ECO:0000259" key="1">
    <source>
        <dbReference type="SMART" id="SM00507"/>
    </source>
</evidence>